<proteinExistence type="predicted"/>
<accession>A0A4P9YE74</accession>
<name>A0A4P9YE74_ROZAC</name>
<dbReference type="AlphaFoldDB" id="A0A4P9YE74"/>
<evidence type="ECO:0000256" key="1">
    <source>
        <dbReference type="SAM" id="MobiDB-lite"/>
    </source>
</evidence>
<sequence length="187" mass="21459">MVMSLPKTNNSLVEQIDGFHNHSIQATGISNWSHRLPAISSAFKTSYYRVLGCSPAELAFRCNMLHPSLKYNTNELLETATGRQKKRQRRWQKKISQESTSTTPSLGMKAFIKHINPSKTQPRFSGPYKILQVNANVTCVLDVHSIHETINIRRLKPFLEKHVGRGECRITNNRIIDERVQCRSMRL</sequence>
<protein>
    <submittedName>
        <fullName evidence="2">Uncharacterized protein</fullName>
    </submittedName>
</protein>
<feature type="compositionally biased region" description="Basic residues" evidence="1">
    <location>
        <begin position="83"/>
        <end position="93"/>
    </location>
</feature>
<dbReference type="Proteomes" id="UP000281549">
    <property type="component" value="Unassembled WGS sequence"/>
</dbReference>
<dbReference type="EMBL" id="ML005707">
    <property type="protein sequence ID" value="RKP17707.1"/>
    <property type="molecule type" value="Genomic_DNA"/>
</dbReference>
<gene>
    <name evidence="2" type="ORF">ROZALSC1DRAFT_23934</name>
</gene>
<evidence type="ECO:0000313" key="2">
    <source>
        <dbReference type="EMBL" id="RKP17707.1"/>
    </source>
</evidence>
<organism evidence="2 3">
    <name type="scientific">Rozella allomycis (strain CSF55)</name>
    <dbReference type="NCBI Taxonomy" id="988480"/>
    <lineage>
        <taxon>Eukaryota</taxon>
        <taxon>Fungi</taxon>
        <taxon>Fungi incertae sedis</taxon>
        <taxon>Cryptomycota</taxon>
        <taxon>Cryptomycota incertae sedis</taxon>
        <taxon>Rozella</taxon>
    </lineage>
</organism>
<feature type="region of interest" description="Disordered" evidence="1">
    <location>
        <begin position="80"/>
        <end position="102"/>
    </location>
</feature>
<reference evidence="3" key="1">
    <citation type="journal article" date="2018" name="Nat. Microbiol.">
        <title>Leveraging single-cell genomics to expand the fungal tree of life.</title>
        <authorList>
            <person name="Ahrendt S.R."/>
            <person name="Quandt C.A."/>
            <person name="Ciobanu D."/>
            <person name="Clum A."/>
            <person name="Salamov A."/>
            <person name="Andreopoulos B."/>
            <person name="Cheng J.F."/>
            <person name="Woyke T."/>
            <person name="Pelin A."/>
            <person name="Henrissat B."/>
            <person name="Reynolds N.K."/>
            <person name="Benny G.L."/>
            <person name="Smith M.E."/>
            <person name="James T.Y."/>
            <person name="Grigoriev I.V."/>
        </authorList>
    </citation>
    <scope>NUCLEOTIDE SEQUENCE [LARGE SCALE GENOMIC DNA]</scope>
    <source>
        <strain evidence="3">CSF55</strain>
    </source>
</reference>
<evidence type="ECO:0000313" key="3">
    <source>
        <dbReference type="Proteomes" id="UP000281549"/>
    </source>
</evidence>